<feature type="non-terminal residue" evidence="4">
    <location>
        <position position="1"/>
    </location>
</feature>
<keyword evidence="1" id="KW-0436">Ligase</keyword>
<proteinExistence type="predicted"/>
<dbReference type="PANTHER" id="PTHR43334">
    <property type="entry name" value="ACETATE--COA LIGASE [ADP-FORMING]"/>
    <property type="match status" value="1"/>
</dbReference>
<dbReference type="AlphaFoldDB" id="A0AAE5C839"/>
<evidence type="ECO:0000313" key="5">
    <source>
        <dbReference type="Proteomes" id="UP000702544"/>
    </source>
</evidence>
<dbReference type="GO" id="GO:0016874">
    <property type="term" value="F:ligase activity"/>
    <property type="evidence" value="ECO:0007669"/>
    <property type="project" value="UniProtKB-KW"/>
</dbReference>
<dbReference type="Proteomes" id="UP000702544">
    <property type="component" value="Unassembled WGS sequence"/>
</dbReference>
<dbReference type="InterPro" id="IPR051538">
    <property type="entry name" value="Acyl-CoA_Synth/Transferase"/>
</dbReference>
<accession>A0AAE5C839</accession>
<evidence type="ECO:0000256" key="3">
    <source>
        <dbReference type="ARBA" id="ARBA00022840"/>
    </source>
</evidence>
<keyword evidence="3" id="KW-0067">ATP-binding</keyword>
<comment type="caution">
    <text evidence="4">The sequence shown here is derived from an EMBL/GenBank/DDBJ whole genome shotgun (WGS) entry which is preliminary data.</text>
</comment>
<dbReference type="SUPFAM" id="SSF56059">
    <property type="entry name" value="Glutathione synthetase ATP-binding domain-like"/>
    <property type="match status" value="1"/>
</dbReference>
<evidence type="ECO:0000256" key="2">
    <source>
        <dbReference type="ARBA" id="ARBA00022741"/>
    </source>
</evidence>
<protein>
    <submittedName>
        <fullName evidence="4">GNAT family N-acetyltransferase</fullName>
    </submittedName>
</protein>
<keyword evidence="2" id="KW-0547">Nucleotide-binding</keyword>
<reference evidence="4 5" key="1">
    <citation type="submission" date="2020-01" db="EMBL/GenBank/DDBJ databases">
        <title>Genomes assembled from Gulf of Kutch pelagic sediment metagenomes.</title>
        <authorList>
            <person name="Chandrashekar M."/>
            <person name="Mahajan M.S."/>
            <person name="Dave K.J."/>
            <person name="Vatsa P."/>
            <person name="Nathani N.M."/>
        </authorList>
    </citation>
    <scope>NUCLEOTIDE SEQUENCE [LARGE SCALE GENOMIC DNA]</scope>
    <source>
        <strain evidence="4">KS3-K002</strain>
    </source>
</reference>
<dbReference type="PANTHER" id="PTHR43334:SF1">
    <property type="entry name" value="3-HYDROXYPROPIONATE--COA LIGASE [ADP-FORMING]"/>
    <property type="match status" value="1"/>
</dbReference>
<evidence type="ECO:0000256" key="1">
    <source>
        <dbReference type="ARBA" id="ARBA00022598"/>
    </source>
</evidence>
<dbReference type="Gene3D" id="3.30.470.20">
    <property type="entry name" value="ATP-grasp fold, B domain"/>
    <property type="match status" value="1"/>
</dbReference>
<dbReference type="Pfam" id="PF13549">
    <property type="entry name" value="ATP-grasp_5"/>
    <property type="match status" value="1"/>
</dbReference>
<name>A0AAE5C839_9BACT</name>
<dbReference type="EMBL" id="JAACAK010000026">
    <property type="protein sequence ID" value="NIR74146.1"/>
    <property type="molecule type" value="Genomic_DNA"/>
</dbReference>
<gene>
    <name evidence="4" type="ORF">GWO12_03400</name>
</gene>
<sequence>GKGVDRGAVNGVLVQKMVSGGRETIIGTAFDPSFGPLIMFGLGGIYVEALGDVVFRIHPVSDIDAEEMVRGVKGFRLLEGVRGDTGVDLEVIQETIMRVSQLVGDFPEVAELDINPFVAFEPGRESMALDARVLLSEGADDR</sequence>
<organism evidence="4 5">
    <name type="scientific">Candidatus Kutchimonas denitrificans</name>
    <dbReference type="NCBI Taxonomy" id="3056748"/>
    <lineage>
        <taxon>Bacteria</taxon>
        <taxon>Pseudomonadati</taxon>
        <taxon>Gemmatimonadota</taxon>
        <taxon>Gemmatimonadia</taxon>
        <taxon>Candidatus Palauibacterales</taxon>
        <taxon>Candidatus Palauibacteraceae</taxon>
        <taxon>Candidatus Kutchimonas</taxon>
    </lineage>
</organism>
<evidence type="ECO:0000313" key="4">
    <source>
        <dbReference type="EMBL" id="NIR74146.1"/>
    </source>
</evidence>
<dbReference type="GO" id="GO:0005524">
    <property type="term" value="F:ATP binding"/>
    <property type="evidence" value="ECO:0007669"/>
    <property type="project" value="UniProtKB-KW"/>
</dbReference>